<dbReference type="PROSITE" id="PS50181">
    <property type="entry name" value="FBOX"/>
    <property type="match status" value="1"/>
</dbReference>
<dbReference type="InterPro" id="IPR001810">
    <property type="entry name" value="F-box_dom"/>
</dbReference>
<dbReference type="PANTHER" id="PTHR31264">
    <property type="entry name" value="OS07G0554500 PROTEIN-RELATED"/>
    <property type="match status" value="1"/>
</dbReference>
<name>A0A8I6YHK5_HORVV</name>
<dbReference type="EnsemblPlants" id="HORVU.MOREX.r3.7HG0744330.1">
    <property type="protein sequence ID" value="HORVU.MOREX.r3.7HG0744330.1.CDS1"/>
    <property type="gene ID" value="HORVU.MOREX.r3.7HG0744330"/>
</dbReference>
<reference evidence="2" key="3">
    <citation type="submission" date="2022-01" db="UniProtKB">
        <authorList>
            <consortium name="EnsemblPlants"/>
        </authorList>
    </citation>
    <scope>IDENTIFICATION</scope>
    <source>
        <strain evidence="2">subsp. vulgare</strain>
    </source>
</reference>
<dbReference type="Gramene" id="HORVU.MOREX.r3.7HG0744330.1">
    <property type="protein sequence ID" value="HORVU.MOREX.r3.7HG0744330.1.CDS1"/>
    <property type="gene ID" value="HORVU.MOREX.r3.7HG0744330"/>
</dbReference>
<dbReference type="Pfam" id="PF12937">
    <property type="entry name" value="F-box-like"/>
    <property type="match status" value="1"/>
</dbReference>
<dbReference type="Proteomes" id="UP000011116">
    <property type="component" value="Chromosome 7H"/>
</dbReference>
<evidence type="ECO:0000259" key="1">
    <source>
        <dbReference type="PROSITE" id="PS50181"/>
    </source>
</evidence>
<dbReference type="InterPro" id="IPR036047">
    <property type="entry name" value="F-box-like_dom_sf"/>
</dbReference>
<dbReference type="PANTHER" id="PTHR31264:SF30">
    <property type="entry name" value="F-BOX DOMAIN-CONTAINING PROTEIN"/>
    <property type="match status" value="1"/>
</dbReference>
<dbReference type="Gene3D" id="1.20.1280.50">
    <property type="match status" value="1"/>
</dbReference>
<dbReference type="AlphaFoldDB" id="A0A8I6YHK5"/>
<proteinExistence type="predicted"/>
<dbReference type="SUPFAM" id="SSF81383">
    <property type="entry name" value="F-box domain"/>
    <property type="match status" value="1"/>
</dbReference>
<protein>
    <recommendedName>
        <fullName evidence="1">F-box domain-containing protein</fullName>
    </recommendedName>
</protein>
<keyword evidence="3" id="KW-1185">Reference proteome</keyword>
<reference evidence="3" key="1">
    <citation type="journal article" date="2012" name="Nature">
        <title>A physical, genetic and functional sequence assembly of the barley genome.</title>
        <authorList>
            <consortium name="The International Barley Genome Sequencing Consortium"/>
            <person name="Mayer K.F."/>
            <person name="Waugh R."/>
            <person name="Brown J.W."/>
            <person name="Schulman A."/>
            <person name="Langridge P."/>
            <person name="Platzer M."/>
            <person name="Fincher G.B."/>
            <person name="Muehlbauer G.J."/>
            <person name="Sato K."/>
            <person name="Close T.J."/>
            <person name="Wise R.P."/>
            <person name="Stein N."/>
        </authorList>
    </citation>
    <scope>NUCLEOTIDE SEQUENCE [LARGE SCALE GENOMIC DNA]</scope>
    <source>
        <strain evidence="3">cv. Morex</strain>
    </source>
</reference>
<sequence>MAILNRLKAAFTRLVSGYRRLAPQAVASSPADLLYPVSSPMANNEVVGLSLMDIPEHLLTEIFLRLATIEDLARISAACTEFRRLITDRSFLRCVLGVHTPQFLVLLEEGGFHPAQPPHPSTAAAHALTFKADFTFSFVPSPHRRPGYWFVQDIRDGRVLLRYAPWGNHRQESTDLAVCDPLHWRYIMLPAVPQELAALVAHQDMVNNPWCEPFLGVPLIVGEDVDVGTSFNVIWVAHYQTAWKTVVAAAFIFSSGTGKWKSVGEFTMVSLIQYTFSRRHYAYGCFFWELNKINKELLMLDTRSMEFSTVDLPPGEWTMNIAIVEAGEGSLGMFGIRDETGGDLCFYIRRNKGHSSAQWHMEKTISLASGYRHYIKAATERYLLLAKCGDPWCVPDEECISIDVNTFQLERFCVKPFEFAKNGAHIYTNFPPSLLSAPKI</sequence>
<evidence type="ECO:0000313" key="2">
    <source>
        <dbReference type="EnsemblPlants" id="HORVU.MOREX.r3.7HG0744330.1.CDS1"/>
    </source>
</evidence>
<evidence type="ECO:0000313" key="3">
    <source>
        <dbReference type="Proteomes" id="UP000011116"/>
    </source>
</evidence>
<feature type="domain" description="F-box" evidence="1">
    <location>
        <begin position="48"/>
        <end position="95"/>
    </location>
</feature>
<reference evidence="2" key="2">
    <citation type="submission" date="2020-10" db="EMBL/GenBank/DDBJ databases">
        <authorList>
            <person name="Scholz U."/>
            <person name="Mascher M."/>
            <person name="Fiebig A."/>
        </authorList>
    </citation>
    <scope>NUCLEOTIDE SEQUENCE [LARGE SCALE GENOMIC DNA]</scope>
    <source>
        <strain evidence="2">cv. Morex</strain>
    </source>
</reference>
<organism evidence="2 3">
    <name type="scientific">Hordeum vulgare subsp. vulgare</name>
    <name type="common">Domesticated barley</name>
    <dbReference type="NCBI Taxonomy" id="112509"/>
    <lineage>
        <taxon>Eukaryota</taxon>
        <taxon>Viridiplantae</taxon>
        <taxon>Streptophyta</taxon>
        <taxon>Embryophyta</taxon>
        <taxon>Tracheophyta</taxon>
        <taxon>Spermatophyta</taxon>
        <taxon>Magnoliopsida</taxon>
        <taxon>Liliopsida</taxon>
        <taxon>Poales</taxon>
        <taxon>Poaceae</taxon>
        <taxon>BOP clade</taxon>
        <taxon>Pooideae</taxon>
        <taxon>Triticodae</taxon>
        <taxon>Triticeae</taxon>
        <taxon>Hordeinae</taxon>
        <taxon>Hordeum</taxon>
    </lineage>
</organism>
<accession>A0A8I6YHK5</accession>